<keyword evidence="4 7" id="KW-0560">Oxidoreductase</keyword>
<evidence type="ECO:0000256" key="6">
    <source>
        <dbReference type="ARBA" id="ARBA00023033"/>
    </source>
</evidence>
<gene>
    <name evidence="8" type="ORF">EKG83_25865</name>
</gene>
<dbReference type="Gene3D" id="1.10.630.10">
    <property type="entry name" value="Cytochrome P450"/>
    <property type="match status" value="1"/>
</dbReference>
<dbReference type="PROSITE" id="PS00086">
    <property type="entry name" value="CYTOCHROME_P450"/>
    <property type="match status" value="1"/>
</dbReference>
<comment type="similarity">
    <text evidence="1 7">Belongs to the cytochrome P450 family.</text>
</comment>
<dbReference type="FunFam" id="1.10.630.10:FF:000018">
    <property type="entry name" value="Cytochrome P450 monooxygenase"/>
    <property type="match status" value="1"/>
</dbReference>
<dbReference type="PANTHER" id="PTHR46696">
    <property type="entry name" value="P450, PUTATIVE (EUROFUNG)-RELATED"/>
    <property type="match status" value="1"/>
</dbReference>
<dbReference type="OrthoDB" id="4133219at2"/>
<evidence type="ECO:0000313" key="8">
    <source>
        <dbReference type="EMBL" id="QFZ20389.1"/>
    </source>
</evidence>
<dbReference type="CDD" id="cd11032">
    <property type="entry name" value="P450_EryK-like"/>
    <property type="match status" value="1"/>
</dbReference>
<dbReference type="RefSeq" id="WP_051766500.1">
    <property type="nucleotide sequence ID" value="NZ_CP034550.1"/>
</dbReference>
<reference evidence="9" key="1">
    <citation type="journal article" date="2021" name="Curr. Microbiol.">
        <title>Complete genome of nocamycin-producing strain Saccharothrix syringae NRRL B-16468 reveals the biosynthetic potential for secondary metabolites.</title>
        <authorList>
            <person name="Mo X."/>
            <person name="Yang S."/>
        </authorList>
    </citation>
    <scope>NUCLEOTIDE SEQUENCE [LARGE SCALE GENOMIC DNA]</scope>
    <source>
        <strain evidence="9">ATCC 51364 / DSM 43886 / JCM 6844 / KCTC 9398 / NBRC 14523 / NRRL B-16468 / INA 2240</strain>
    </source>
</reference>
<evidence type="ECO:0000256" key="7">
    <source>
        <dbReference type="RuleBase" id="RU000461"/>
    </source>
</evidence>
<dbReference type="GO" id="GO:0006707">
    <property type="term" value="P:cholesterol catabolic process"/>
    <property type="evidence" value="ECO:0007669"/>
    <property type="project" value="TreeGrafter"/>
</dbReference>
<sequence length="394" mass="44381">MAELTQWNPDPRHFWLTGRQPAELVDRNPQTGVWRVYGYSESVKVLADPKTFSSNTGRMADMEVKFLEGNLLEMDPPDHGKLRKVVNHAFGHKVVADLEPRVVALTHELLDAVAGKDKVELIRDLAYPLPVIVIAELLGIPASDRHLFKRWVDEMTEQAHEYSHIESDEEQERILKHAMEQMQHFVDYMSEHAAHRRRTPSDDLLGTLVEAEVDGRRLTDTEVANFANVLLVNGHITTTMVLGNAVLCLEAHPDTREEVRADRTKVPAAIEESMRYLTPFPEMGRVTNVETTVAGKVIPADQMVAVCLGAANRDPRQFARPDVFDITRDPNPHLTFGRGIHFCVGAPLARLESRVVLNVLLDRFPNLHVDHDDPPVFQASPYVTALEKLPMVTT</sequence>
<dbReference type="Proteomes" id="UP000325787">
    <property type="component" value="Chromosome"/>
</dbReference>
<dbReference type="InterPro" id="IPR017972">
    <property type="entry name" value="Cyt_P450_CS"/>
</dbReference>
<evidence type="ECO:0000256" key="4">
    <source>
        <dbReference type="ARBA" id="ARBA00023002"/>
    </source>
</evidence>
<dbReference type="AlphaFoldDB" id="A0A5Q0H2M8"/>
<dbReference type="EMBL" id="CP034550">
    <property type="protein sequence ID" value="QFZ20389.1"/>
    <property type="molecule type" value="Genomic_DNA"/>
</dbReference>
<evidence type="ECO:0000256" key="5">
    <source>
        <dbReference type="ARBA" id="ARBA00023004"/>
    </source>
</evidence>
<dbReference type="Pfam" id="PF00067">
    <property type="entry name" value="p450"/>
    <property type="match status" value="1"/>
</dbReference>
<keyword evidence="3 7" id="KW-0479">Metal-binding</keyword>
<protein>
    <submittedName>
        <fullName evidence="8">Cytochrome P450</fullName>
    </submittedName>
</protein>
<dbReference type="SUPFAM" id="SSF48264">
    <property type="entry name" value="Cytochrome P450"/>
    <property type="match status" value="1"/>
</dbReference>
<dbReference type="PANTHER" id="PTHR46696:SF4">
    <property type="entry name" value="BIOTIN BIOSYNTHESIS CYTOCHROME P450"/>
    <property type="match status" value="1"/>
</dbReference>
<dbReference type="GO" id="GO:0020037">
    <property type="term" value="F:heme binding"/>
    <property type="evidence" value="ECO:0007669"/>
    <property type="project" value="InterPro"/>
</dbReference>
<name>A0A5Q0H2M8_SACSY</name>
<keyword evidence="2 7" id="KW-0349">Heme</keyword>
<keyword evidence="6 7" id="KW-0503">Monooxygenase</keyword>
<keyword evidence="9" id="KW-1185">Reference proteome</keyword>
<organism evidence="8 9">
    <name type="scientific">Saccharothrix syringae</name>
    <name type="common">Nocardiopsis syringae</name>
    <dbReference type="NCBI Taxonomy" id="103733"/>
    <lineage>
        <taxon>Bacteria</taxon>
        <taxon>Bacillati</taxon>
        <taxon>Actinomycetota</taxon>
        <taxon>Actinomycetes</taxon>
        <taxon>Pseudonocardiales</taxon>
        <taxon>Pseudonocardiaceae</taxon>
        <taxon>Saccharothrix</taxon>
    </lineage>
</organism>
<evidence type="ECO:0000313" key="9">
    <source>
        <dbReference type="Proteomes" id="UP000325787"/>
    </source>
</evidence>
<evidence type="ECO:0000256" key="1">
    <source>
        <dbReference type="ARBA" id="ARBA00010617"/>
    </source>
</evidence>
<dbReference type="GO" id="GO:0005506">
    <property type="term" value="F:iron ion binding"/>
    <property type="evidence" value="ECO:0007669"/>
    <property type="project" value="InterPro"/>
</dbReference>
<dbReference type="GO" id="GO:0008395">
    <property type="term" value="F:steroid hydroxylase activity"/>
    <property type="evidence" value="ECO:0007669"/>
    <property type="project" value="TreeGrafter"/>
</dbReference>
<dbReference type="GO" id="GO:0036199">
    <property type="term" value="F:cholest-4-en-3-one 26-monooxygenase activity"/>
    <property type="evidence" value="ECO:0007669"/>
    <property type="project" value="TreeGrafter"/>
</dbReference>
<evidence type="ECO:0000256" key="3">
    <source>
        <dbReference type="ARBA" id="ARBA00022723"/>
    </source>
</evidence>
<dbReference type="InterPro" id="IPR002397">
    <property type="entry name" value="Cyt_P450_B"/>
</dbReference>
<dbReference type="KEGG" id="ssyi:EKG83_25865"/>
<dbReference type="InterPro" id="IPR001128">
    <property type="entry name" value="Cyt_P450"/>
</dbReference>
<dbReference type="InterPro" id="IPR036396">
    <property type="entry name" value="Cyt_P450_sf"/>
</dbReference>
<dbReference type="PRINTS" id="PR00359">
    <property type="entry name" value="BP450"/>
</dbReference>
<keyword evidence="5 7" id="KW-0408">Iron</keyword>
<accession>A0A5Q0H2M8</accession>
<proteinExistence type="inferred from homology"/>
<evidence type="ECO:0000256" key="2">
    <source>
        <dbReference type="ARBA" id="ARBA00022617"/>
    </source>
</evidence>